<dbReference type="InterPro" id="IPR052512">
    <property type="entry name" value="4CMD/NDH-1_regulator"/>
</dbReference>
<organism evidence="2 3">
    <name type="scientific">Rhodoferax sediminis</name>
    <dbReference type="NCBI Taxonomy" id="2509614"/>
    <lineage>
        <taxon>Bacteria</taxon>
        <taxon>Pseudomonadati</taxon>
        <taxon>Pseudomonadota</taxon>
        <taxon>Betaproteobacteria</taxon>
        <taxon>Burkholderiales</taxon>
        <taxon>Comamonadaceae</taxon>
        <taxon>Rhodoferax</taxon>
    </lineage>
</organism>
<dbReference type="Gene3D" id="1.20.1290.10">
    <property type="entry name" value="AhpD-like"/>
    <property type="match status" value="1"/>
</dbReference>
<dbReference type="Proteomes" id="UP000316798">
    <property type="component" value="Chromosome"/>
</dbReference>
<feature type="domain" description="Carboxymuconolactone decarboxylase-like" evidence="1">
    <location>
        <begin position="53"/>
        <end position="135"/>
    </location>
</feature>
<proteinExistence type="predicted"/>
<dbReference type="Pfam" id="PF02627">
    <property type="entry name" value="CMD"/>
    <property type="match status" value="1"/>
</dbReference>
<reference evidence="2 3" key="1">
    <citation type="submission" date="2019-01" db="EMBL/GenBank/DDBJ databases">
        <title>Genomic insights into a novel species Rhodoferax sp.</title>
        <authorList>
            <person name="Jin L."/>
        </authorList>
    </citation>
    <scope>NUCLEOTIDE SEQUENCE [LARGE SCALE GENOMIC DNA]</scope>
    <source>
        <strain evidence="2 3">CHu59-6-5</strain>
    </source>
</reference>
<evidence type="ECO:0000313" key="3">
    <source>
        <dbReference type="Proteomes" id="UP000316798"/>
    </source>
</evidence>
<gene>
    <name evidence="2" type="ORF">EUB48_16060</name>
</gene>
<dbReference type="AlphaFoldDB" id="A0A515DDZ4"/>
<keyword evidence="3" id="KW-1185">Reference proteome</keyword>
<evidence type="ECO:0000259" key="1">
    <source>
        <dbReference type="Pfam" id="PF02627"/>
    </source>
</evidence>
<dbReference type="EMBL" id="CP035503">
    <property type="protein sequence ID" value="QDL38634.1"/>
    <property type="molecule type" value="Genomic_DNA"/>
</dbReference>
<sequence length="144" mass="15936">MSSARTHRRAACLRGTPAQLLHGVPIDRHSKLRSNQMTLTSTSDSARVYKNVPQLARIREQVLLGDVWKQPELAYRDRILVTLGVLAAGGKLDEMKVWMRRGVENGITLDELRGLVVQVTFYAGWPAGLAAGKAALELFEVEAK</sequence>
<name>A0A515DDZ4_9BURK</name>
<evidence type="ECO:0000313" key="2">
    <source>
        <dbReference type="EMBL" id="QDL38634.1"/>
    </source>
</evidence>
<dbReference type="PANTHER" id="PTHR33570">
    <property type="entry name" value="4-CARBOXYMUCONOLACTONE DECARBOXYLASE FAMILY PROTEIN"/>
    <property type="match status" value="1"/>
</dbReference>
<protein>
    <submittedName>
        <fullName evidence="2">Carboxymuconolactone decarboxylase family protein</fullName>
    </submittedName>
</protein>
<dbReference type="OrthoDB" id="9802489at2"/>
<dbReference type="KEGG" id="rhf:EUB48_16060"/>
<dbReference type="GO" id="GO:0051920">
    <property type="term" value="F:peroxiredoxin activity"/>
    <property type="evidence" value="ECO:0007669"/>
    <property type="project" value="InterPro"/>
</dbReference>
<dbReference type="PANTHER" id="PTHR33570:SF9">
    <property type="entry name" value="BLL4600 PROTEIN"/>
    <property type="match status" value="1"/>
</dbReference>
<dbReference type="InterPro" id="IPR003779">
    <property type="entry name" value="CMD-like"/>
</dbReference>
<dbReference type="SUPFAM" id="SSF69118">
    <property type="entry name" value="AhpD-like"/>
    <property type="match status" value="1"/>
</dbReference>
<dbReference type="InterPro" id="IPR029032">
    <property type="entry name" value="AhpD-like"/>
</dbReference>
<accession>A0A515DDZ4</accession>